<protein>
    <submittedName>
        <fullName evidence="1">Uncharacterized protein</fullName>
    </submittedName>
</protein>
<accession>A0A6C0J8F3</accession>
<name>A0A6C0J8F3_9ZZZZ</name>
<dbReference type="AlphaFoldDB" id="A0A6C0J8F3"/>
<dbReference type="EMBL" id="MN740333">
    <property type="protein sequence ID" value="QHU01016.1"/>
    <property type="molecule type" value="Genomic_DNA"/>
</dbReference>
<reference evidence="1" key="1">
    <citation type="journal article" date="2020" name="Nature">
        <title>Giant virus diversity and host interactions through global metagenomics.</title>
        <authorList>
            <person name="Schulz F."/>
            <person name="Roux S."/>
            <person name="Paez-Espino D."/>
            <person name="Jungbluth S."/>
            <person name="Walsh D.A."/>
            <person name="Denef V.J."/>
            <person name="McMahon K.D."/>
            <person name="Konstantinidis K.T."/>
            <person name="Eloe-Fadrosh E.A."/>
            <person name="Kyrpides N.C."/>
            <person name="Woyke T."/>
        </authorList>
    </citation>
    <scope>NUCLEOTIDE SEQUENCE</scope>
    <source>
        <strain evidence="1">GVMAG-M-3300025860-20</strain>
    </source>
</reference>
<sequence>MNTRNEHIKECVSIRLRRTLFKGKSEFKGVGDE</sequence>
<evidence type="ECO:0000313" key="1">
    <source>
        <dbReference type="EMBL" id="QHU01016.1"/>
    </source>
</evidence>
<organism evidence="1">
    <name type="scientific">viral metagenome</name>
    <dbReference type="NCBI Taxonomy" id="1070528"/>
    <lineage>
        <taxon>unclassified sequences</taxon>
        <taxon>metagenomes</taxon>
        <taxon>organismal metagenomes</taxon>
    </lineage>
</organism>
<proteinExistence type="predicted"/>